<dbReference type="EMBL" id="SPNW01000028">
    <property type="protein sequence ID" value="TIA89322.1"/>
    <property type="molecule type" value="Genomic_DNA"/>
</dbReference>
<feature type="domain" description="A to I editase" evidence="1">
    <location>
        <begin position="58"/>
        <end position="416"/>
    </location>
</feature>
<dbReference type="InterPro" id="IPR002466">
    <property type="entry name" value="A_deamin"/>
</dbReference>
<dbReference type="PANTHER" id="PTHR47803:SF1">
    <property type="entry name" value="TRNA-SPECIFIC ADENOSINE DEAMINASE 1"/>
    <property type="match status" value="1"/>
</dbReference>
<sequence>MKNEADGALGRDIARSVNDVYAALPVRLKPEIRPNGTLEWTILAGFVMEDEHTLKCVAAGVGMKCLPESRLPLQGDMLHDTHAEILARRAFTKWLLLQLQLSEVEEGSTSSSTSNGISPYLCIRDSKYTFRENVKVHLYVSALPCGDASMAYTADHQRSDDAAYYSAIPLLQGADVGVVARGRFDYTRLGALRTKPGRADAGSTISHSCSDKLTTYSLLGVQGGLLANIMHPVYIDTMVIGGVADNREKYSNECHRSLYQRLNGSVDLKDLQEYTFHQPRILFTDVPFYHAKEEVEGRAGGAGVQPATHCANYVAGDTPLEAELVIGGLKNGNFKRRGAQTYGCKYRSRLCKLDIMRHFLSLRCVQENFDTDASTTYRDLKHAETARTYRTLKTLIRTPPSAFADWIVSDTRLSMFDREGVSGGA</sequence>
<dbReference type="PANTHER" id="PTHR47803">
    <property type="entry name" value="TRNA-SPECIFIC ADENOSINE DEAMINASE 1"/>
    <property type="match status" value="1"/>
</dbReference>
<dbReference type="OrthoDB" id="10268011at2759"/>
<dbReference type="GO" id="GO:0003723">
    <property type="term" value="F:RNA binding"/>
    <property type="evidence" value="ECO:0007669"/>
    <property type="project" value="InterPro"/>
</dbReference>
<reference evidence="2 3" key="1">
    <citation type="submission" date="2019-03" db="EMBL/GenBank/DDBJ databases">
        <title>Sequencing 23 genomes of Wallemia ichthyophaga.</title>
        <authorList>
            <person name="Gostincar C."/>
        </authorList>
    </citation>
    <scope>NUCLEOTIDE SEQUENCE [LARGE SCALE GENOMIC DNA]</scope>
    <source>
        <strain evidence="2 3">EXF-5753</strain>
    </source>
</reference>
<dbReference type="AlphaFoldDB" id="A0A4T0FLK7"/>
<organism evidence="2 3">
    <name type="scientific">Wallemia hederae</name>
    <dbReference type="NCBI Taxonomy" id="1540922"/>
    <lineage>
        <taxon>Eukaryota</taxon>
        <taxon>Fungi</taxon>
        <taxon>Dikarya</taxon>
        <taxon>Basidiomycota</taxon>
        <taxon>Wallemiomycotina</taxon>
        <taxon>Wallemiomycetes</taxon>
        <taxon>Wallemiales</taxon>
        <taxon>Wallemiaceae</taxon>
        <taxon>Wallemia</taxon>
    </lineage>
</organism>
<dbReference type="GO" id="GO:0002100">
    <property type="term" value="P:tRNA wobble adenosine to inosine editing"/>
    <property type="evidence" value="ECO:0007669"/>
    <property type="project" value="InterPro"/>
</dbReference>
<gene>
    <name evidence="2" type="ORF">E3P99_02102</name>
</gene>
<evidence type="ECO:0000313" key="2">
    <source>
        <dbReference type="EMBL" id="TIA89322.1"/>
    </source>
</evidence>
<evidence type="ECO:0000313" key="3">
    <source>
        <dbReference type="Proteomes" id="UP000310189"/>
    </source>
</evidence>
<keyword evidence="3" id="KW-1185">Reference proteome</keyword>
<dbReference type="Pfam" id="PF02137">
    <property type="entry name" value="A_deamin"/>
    <property type="match status" value="1"/>
</dbReference>
<dbReference type="SMART" id="SM00552">
    <property type="entry name" value="ADEAMc"/>
    <property type="match status" value="1"/>
</dbReference>
<comment type="caution">
    <text evidence="2">The sequence shown here is derived from an EMBL/GenBank/DDBJ whole genome shotgun (WGS) entry which is preliminary data.</text>
</comment>
<dbReference type="PROSITE" id="PS50141">
    <property type="entry name" value="A_DEAMIN_EDITASE"/>
    <property type="match status" value="1"/>
</dbReference>
<proteinExistence type="predicted"/>
<accession>A0A4T0FLK7</accession>
<dbReference type="Proteomes" id="UP000310189">
    <property type="component" value="Unassembled WGS sequence"/>
</dbReference>
<protein>
    <recommendedName>
        <fullName evidence="1">A to I editase domain-containing protein</fullName>
    </recommendedName>
</protein>
<dbReference type="InterPro" id="IPR042935">
    <property type="entry name" value="Tad1"/>
</dbReference>
<name>A0A4T0FLK7_9BASI</name>
<evidence type="ECO:0000259" key="1">
    <source>
        <dbReference type="PROSITE" id="PS50141"/>
    </source>
</evidence>
<dbReference type="GO" id="GO:0043829">
    <property type="term" value="F:tRNA-specific adenosine-37 deaminase activity"/>
    <property type="evidence" value="ECO:0007669"/>
    <property type="project" value="TreeGrafter"/>
</dbReference>